<reference evidence="2" key="1">
    <citation type="submission" date="2021-08" db="EMBL/GenBank/DDBJ databases">
        <title>Complete genome sequence of Pseudomonas phytophila.</title>
        <authorList>
            <person name="Weir B.S."/>
            <person name="Templeton M.D."/>
            <person name="Arshed S."/>
            <person name="Andersen M.T."/>
            <person name="Jayaraman J."/>
        </authorList>
    </citation>
    <scope>NUCLEOTIDE SEQUENCE</scope>
    <source>
        <strain evidence="2">ICMP 23753</strain>
    </source>
</reference>
<evidence type="ECO:0000313" key="2">
    <source>
        <dbReference type="EMBL" id="UXZ93741.1"/>
    </source>
</evidence>
<organism evidence="2 3">
    <name type="scientific">Pseudomonas phytophila</name>
    <dbReference type="NCBI Taxonomy" id="2867264"/>
    <lineage>
        <taxon>Bacteria</taxon>
        <taxon>Pseudomonadati</taxon>
        <taxon>Pseudomonadota</taxon>
        <taxon>Gammaproteobacteria</taxon>
        <taxon>Pseudomonadales</taxon>
        <taxon>Pseudomonadaceae</taxon>
        <taxon>Pseudomonas</taxon>
    </lineage>
</organism>
<dbReference type="RefSeq" id="WP_263267068.1">
    <property type="nucleotide sequence ID" value="NZ_CP081201.1"/>
</dbReference>
<accession>A0ABY6F7X8</accession>
<proteinExistence type="predicted"/>
<protein>
    <submittedName>
        <fullName evidence="2">Uncharacterized protein</fullName>
    </submittedName>
</protein>
<feature type="signal peptide" evidence="1">
    <location>
        <begin position="1"/>
        <end position="35"/>
    </location>
</feature>
<dbReference type="Proteomes" id="UP001063228">
    <property type="component" value="Chromosome"/>
</dbReference>
<gene>
    <name evidence="2" type="ORF">K3169_15195</name>
</gene>
<dbReference type="Gene3D" id="2.40.360.20">
    <property type="match status" value="1"/>
</dbReference>
<dbReference type="EMBL" id="CP081201">
    <property type="protein sequence ID" value="UXZ93741.1"/>
    <property type="molecule type" value="Genomic_DNA"/>
</dbReference>
<keyword evidence="3" id="KW-1185">Reference proteome</keyword>
<name>A0ABY6F7X8_9PSED</name>
<sequence length="251" mass="26686">MGEISLKRRYPKQATRLAVLVVVAWSGVFAGSAAASDKSSGTCVAETDFRQGSVVETQTRISSAPAVPGHNKTETLGRQSFAGANPLMQAQTTLINNDPVFTGYAFVDLVDGKLIRYGNQHGSGASLVATYNEPPPAVPIDLQPGQTVTVSYRSKTVTAGPGVEYEITEKHTYIGRETITTPLGTFDACKFTNEISSGLASSKDGRNLAVIESWFASAGQYRGRLIKTFVPAHGGLPDVTNETIKIVTTSQ</sequence>
<feature type="chain" id="PRO_5045150499" evidence="1">
    <location>
        <begin position="36"/>
        <end position="251"/>
    </location>
</feature>
<evidence type="ECO:0000256" key="1">
    <source>
        <dbReference type="SAM" id="SignalP"/>
    </source>
</evidence>
<keyword evidence="1" id="KW-0732">Signal</keyword>
<evidence type="ECO:0000313" key="3">
    <source>
        <dbReference type="Proteomes" id="UP001063228"/>
    </source>
</evidence>